<dbReference type="GO" id="GO:0016491">
    <property type="term" value="F:oxidoreductase activity"/>
    <property type="evidence" value="ECO:0007669"/>
    <property type="project" value="UniProtKB-KW"/>
</dbReference>
<comment type="similarity">
    <text evidence="1">Belongs to the shaker potassium channel beta subunit family.</text>
</comment>
<protein>
    <recommendedName>
        <fullName evidence="4">NADP-dependent oxidoreductase domain-containing protein</fullName>
    </recommendedName>
</protein>
<keyword evidence="3" id="KW-0560">Oxidoreductase</keyword>
<dbReference type="InterPro" id="IPR023210">
    <property type="entry name" value="NADP_OxRdtase_dom"/>
</dbReference>
<evidence type="ECO:0000256" key="3">
    <source>
        <dbReference type="ARBA" id="ARBA00023002"/>
    </source>
</evidence>
<dbReference type="InterPro" id="IPR005399">
    <property type="entry name" value="K_chnl_volt-dep_bsu_KCNAB-rel"/>
</dbReference>
<dbReference type="PANTHER" id="PTHR43150">
    <property type="entry name" value="HYPERKINETIC, ISOFORM M"/>
    <property type="match status" value="1"/>
</dbReference>
<feature type="domain" description="NADP-dependent oxidoreductase" evidence="4">
    <location>
        <begin position="22"/>
        <end position="183"/>
    </location>
</feature>
<dbReference type="EMBL" id="ANJA01000694">
    <property type="protein sequence ID" value="ETO82461.1"/>
    <property type="molecule type" value="Genomic_DNA"/>
</dbReference>
<evidence type="ECO:0000313" key="5">
    <source>
        <dbReference type="EMBL" id="ETO82461.1"/>
    </source>
</evidence>
<dbReference type="SUPFAM" id="SSF51430">
    <property type="entry name" value="NAD(P)-linked oxidoreductase"/>
    <property type="match status" value="1"/>
</dbReference>
<proteinExistence type="inferred from homology"/>
<dbReference type="Gene3D" id="3.20.20.100">
    <property type="entry name" value="NADP-dependent oxidoreductase domain"/>
    <property type="match status" value="1"/>
</dbReference>
<dbReference type="Proteomes" id="UP000028582">
    <property type="component" value="Unassembled WGS sequence"/>
</dbReference>
<organism evidence="5 6">
    <name type="scientific">Phytophthora nicotianae P1976</name>
    <dbReference type="NCBI Taxonomy" id="1317066"/>
    <lineage>
        <taxon>Eukaryota</taxon>
        <taxon>Sar</taxon>
        <taxon>Stramenopiles</taxon>
        <taxon>Oomycota</taxon>
        <taxon>Peronosporomycetes</taxon>
        <taxon>Peronosporales</taxon>
        <taxon>Peronosporaceae</taxon>
        <taxon>Phytophthora</taxon>
    </lineage>
</organism>
<evidence type="ECO:0000256" key="2">
    <source>
        <dbReference type="ARBA" id="ARBA00022857"/>
    </source>
</evidence>
<accession>A0A081AUA0</accession>
<evidence type="ECO:0000313" key="6">
    <source>
        <dbReference type="Proteomes" id="UP000028582"/>
    </source>
</evidence>
<sequence length="214" mass="24290">MSTAPIKMTHQFLGNSGLLVSKLALGSWMQYDEKYTVDMWYEMTTTALEHGVNFIDTTEEYGMRQSKTLLGGAIKKGVNEGIFGHEDLGNTRKHILEGTQASLRRLDLDYVDVIFCHRPDPFTPIEETVRAMNYVINKGWAFYWGTTEWLPSQIHEACEIADRLTLIFPIVEQSQYNIFERSRVEYAGRDGNEELADSKSSSCFVRAARVAASS</sequence>
<dbReference type="Pfam" id="PF00248">
    <property type="entry name" value="Aldo_ket_red"/>
    <property type="match status" value="1"/>
</dbReference>
<dbReference type="AlphaFoldDB" id="A0A081AUA0"/>
<evidence type="ECO:0000256" key="1">
    <source>
        <dbReference type="ARBA" id="ARBA00006515"/>
    </source>
</evidence>
<dbReference type="PANTHER" id="PTHR43150:SF2">
    <property type="entry name" value="HYPERKINETIC, ISOFORM M"/>
    <property type="match status" value="1"/>
</dbReference>
<name>A0A081AUA0_PHYNI</name>
<reference evidence="5 6" key="1">
    <citation type="submission" date="2013-11" db="EMBL/GenBank/DDBJ databases">
        <title>The Genome Sequence of Phytophthora parasitica P1976.</title>
        <authorList>
            <consortium name="The Broad Institute Genomics Platform"/>
            <person name="Russ C."/>
            <person name="Tyler B."/>
            <person name="Panabieres F."/>
            <person name="Shan W."/>
            <person name="Tripathy S."/>
            <person name="Grunwald N."/>
            <person name="Machado M."/>
            <person name="Johnson C.S."/>
            <person name="Walker B."/>
            <person name="Young S."/>
            <person name="Zeng Q."/>
            <person name="Gargeya S."/>
            <person name="Fitzgerald M."/>
            <person name="Haas B."/>
            <person name="Abouelleil A."/>
            <person name="Allen A.W."/>
            <person name="Alvarado L."/>
            <person name="Arachchi H.M."/>
            <person name="Berlin A.M."/>
            <person name="Chapman S.B."/>
            <person name="Gainer-Dewar J."/>
            <person name="Goldberg J."/>
            <person name="Griggs A."/>
            <person name="Gujja S."/>
            <person name="Hansen M."/>
            <person name="Howarth C."/>
            <person name="Imamovic A."/>
            <person name="Ireland A."/>
            <person name="Larimer J."/>
            <person name="McCowan C."/>
            <person name="Murphy C."/>
            <person name="Pearson M."/>
            <person name="Poon T.W."/>
            <person name="Priest M."/>
            <person name="Roberts A."/>
            <person name="Saif S."/>
            <person name="Shea T."/>
            <person name="Sisk P."/>
            <person name="Sykes S."/>
            <person name="Wortman J."/>
            <person name="Nusbaum C."/>
            <person name="Birren B."/>
        </authorList>
    </citation>
    <scope>NUCLEOTIDE SEQUENCE [LARGE SCALE GENOMIC DNA]</scope>
    <source>
        <strain evidence="5 6">P1976</strain>
    </source>
</reference>
<dbReference type="InterPro" id="IPR036812">
    <property type="entry name" value="NAD(P)_OxRdtase_dom_sf"/>
</dbReference>
<keyword evidence="2" id="KW-0521">NADP</keyword>
<evidence type="ECO:0000259" key="4">
    <source>
        <dbReference type="Pfam" id="PF00248"/>
    </source>
</evidence>
<comment type="caution">
    <text evidence="5">The sequence shown here is derived from an EMBL/GenBank/DDBJ whole genome shotgun (WGS) entry which is preliminary data.</text>
</comment>
<gene>
    <name evidence="5" type="ORF">F444_03401</name>
</gene>